<accession>A0AAN9LNS2</accession>
<organism evidence="1 2">
    <name type="scientific">Canavalia gladiata</name>
    <name type="common">Sword bean</name>
    <name type="synonym">Dolichos gladiatus</name>
    <dbReference type="NCBI Taxonomy" id="3824"/>
    <lineage>
        <taxon>Eukaryota</taxon>
        <taxon>Viridiplantae</taxon>
        <taxon>Streptophyta</taxon>
        <taxon>Embryophyta</taxon>
        <taxon>Tracheophyta</taxon>
        <taxon>Spermatophyta</taxon>
        <taxon>Magnoliopsida</taxon>
        <taxon>eudicotyledons</taxon>
        <taxon>Gunneridae</taxon>
        <taxon>Pentapetalae</taxon>
        <taxon>rosids</taxon>
        <taxon>fabids</taxon>
        <taxon>Fabales</taxon>
        <taxon>Fabaceae</taxon>
        <taxon>Papilionoideae</taxon>
        <taxon>50 kb inversion clade</taxon>
        <taxon>NPAAA clade</taxon>
        <taxon>indigoferoid/millettioid clade</taxon>
        <taxon>Phaseoleae</taxon>
        <taxon>Canavalia</taxon>
    </lineage>
</organism>
<protein>
    <submittedName>
        <fullName evidence="1">Uncharacterized protein</fullName>
    </submittedName>
</protein>
<name>A0AAN9LNS2_CANGL</name>
<keyword evidence="2" id="KW-1185">Reference proteome</keyword>
<dbReference type="EMBL" id="JAYMYQ010000004">
    <property type="protein sequence ID" value="KAK7339301.1"/>
    <property type="molecule type" value="Genomic_DNA"/>
</dbReference>
<dbReference type="Proteomes" id="UP001367508">
    <property type="component" value="Unassembled WGS sequence"/>
</dbReference>
<sequence length="125" mass="13753">MPTPSSTPLNPSSTSLWPHTPTFQWFMIHHNLLSLLPPIPSSVIDFAYVVLNPTICILGRSINDVPLPHGLDKGCVKLRVENQVKNNLDGELWGQVGWFNKKCQFKASASYSGLGDVISSITLPL</sequence>
<comment type="caution">
    <text evidence="1">The sequence shown here is derived from an EMBL/GenBank/DDBJ whole genome shotgun (WGS) entry which is preliminary data.</text>
</comment>
<reference evidence="1 2" key="1">
    <citation type="submission" date="2024-01" db="EMBL/GenBank/DDBJ databases">
        <title>The genomes of 5 underutilized Papilionoideae crops provide insights into root nodulation and disease resistanc.</title>
        <authorList>
            <person name="Jiang F."/>
        </authorList>
    </citation>
    <scope>NUCLEOTIDE SEQUENCE [LARGE SCALE GENOMIC DNA]</scope>
    <source>
        <strain evidence="1">LVBAO_FW01</strain>
        <tissue evidence="1">Leaves</tissue>
    </source>
</reference>
<evidence type="ECO:0000313" key="2">
    <source>
        <dbReference type="Proteomes" id="UP001367508"/>
    </source>
</evidence>
<proteinExistence type="predicted"/>
<gene>
    <name evidence="1" type="ORF">VNO77_19959</name>
</gene>
<dbReference type="AlphaFoldDB" id="A0AAN9LNS2"/>
<evidence type="ECO:0000313" key="1">
    <source>
        <dbReference type="EMBL" id="KAK7339301.1"/>
    </source>
</evidence>